<reference evidence="6 7" key="1">
    <citation type="submission" date="2012-10" db="EMBL/GenBank/DDBJ databases">
        <title>Genome sequencing and analysis of entomopathogenic fungi Beauveria bassiana D1-5.</title>
        <authorList>
            <person name="Li Q."/>
            <person name="Wang L."/>
            <person name="Zhang Z."/>
            <person name="Wang Q."/>
            <person name="Ren J."/>
            <person name="Wang M."/>
            <person name="Xu W."/>
            <person name="Wang J."/>
            <person name="Lu Y."/>
            <person name="Du Q."/>
            <person name="Sun Z."/>
        </authorList>
    </citation>
    <scope>NUCLEOTIDE SEQUENCE [LARGE SCALE GENOMIC DNA]</scope>
    <source>
        <strain evidence="6 7">D1-5</strain>
    </source>
</reference>
<dbReference type="FunFam" id="3.20.20.120:FF:000011">
    <property type="entry name" value="D-galactonate dehydratase family member VSWAT3_13707"/>
    <property type="match status" value="1"/>
</dbReference>
<dbReference type="PANTHER" id="PTHR48080:SF6">
    <property type="entry name" value="STARVATION-SENSING PROTEIN RSPA"/>
    <property type="match status" value="1"/>
</dbReference>
<evidence type="ECO:0000256" key="1">
    <source>
        <dbReference type="ARBA" id="ARBA00001946"/>
    </source>
</evidence>
<dbReference type="SFLD" id="SFLDS00001">
    <property type="entry name" value="Enolase"/>
    <property type="match status" value="1"/>
</dbReference>
<evidence type="ECO:0000313" key="7">
    <source>
        <dbReference type="Proteomes" id="UP000030106"/>
    </source>
</evidence>
<dbReference type="InterPro" id="IPR013341">
    <property type="entry name" value="Mandelate_racemase_N_dom"/>
</dbReference>
<feature type="domain" description="Mandelate racemase/muconate lactonizing enzyme C-terminal" evidence="5">
    <location>
        <begin position="353"/>
        <end position="473"/>
    </location>
</feature>
<dbReference type="Proteomes" id="UP000030106">
    <property type="component" value="Unassembled WGS sequence"/>
</dbReference>
<comment type="caution">
    <text evidence="6">The sequence shown here is derived from an EMBL/GenBank/DDBJ whole genome shotgun (WGS) entry which is preliminary data.</text>
</comment>
<dbReference type="InterPro" id="IPR034589">
    <property type="entry name" value="D-mannonate_dehydratase-like"/>
</dbReference>
<dbReference type="AlphaFoldDB" id="A0A0A2WL56"/>
<sequence length="620" mass="70912">MVHPGQNRYRANSPHHQPGEAGGNPEQPFDKPGQPFPQINPQRTNHHQRHKGGDEQRQRRGKHSFKHLRHDAIHPTMDIAQRQHRENNRDHAGGIIEDRNRDHIEKIESVHRAGLMRRQRFRRFNQRRIHQTGRHRRREVFVSFKNSGRGNCQEKRQKIKHPAGDEIDNNHRIAFGRNQLECHQPGQQAFDHPGPGNRRYNRAKNAGNCVHKQRNQALALFFAGRSGRGIFCAAEQRYRHNLVTVRVTTNKGVTGLGCATFQQRPLAVKTLVDEYLKPLLTGRDANHIEDLWQMMTVNAYWRNGPIMNNAIAGVDMALWDIKGQLANMPLYQLFGGKSKDAIAVYSHAASETLAGLYQEVNKLLAQGYRYIRCQLGFYGGTSQGMHQTKAPTPGAYYDQDEYMANTVEMFRALREKYGHRFHILHDVHERLFPQQAIQLAKALEPYQPWFIEDILPPQQSAWLEQVRQHSSVPLAMGELFNNPAEWHDLIVNRRIDFIRCHVSQIGGITPALKLAVLCQAFGVRLAWHGPPDMTPIAVAVNTHLNIHLHNAAIQEFIPVKENTAAVFPGAPTAEKGYMYPLEKAGIGVAFDQRQAERFPVEYRPHEWTQSRLPNGAIHTP</sequence>
<dbReference type="SUPFAM" id="SSF51604">
    <property type="entry name" value="Enolase C-terminal domain-like"/>
    <property type="match status" value="1"/>
</dbReference>
<keyword evidence="2" id="KW-0479">Metal-binding</keyword>
<dbReference type="PROSITE" id="PS00908">
    <property type="entry name" value="MR_MLE_1"/>
    <property type="match status" value="1"/>
</dbReference>
<proteinExistence type="predicted"/>
<dbReference type="Pfam" id="PF13378">
    <property type="entry name" value="MR_MLE_C"/>
    <property type="match status" value="1"/>
</dbReference>
<dbReference type="InterPro" id="IPR034593">
    <property type="entry name" value="DgoD-like"/>
</dbReference>
<dbReference type="HOGENOM" id="CLU_440730_0_0_1"/>
<dbReference type="SMART" id="SM00922">
    <property type="entry name" value="MR_MLE"/>
    <property type="match status" value="1"/>
</dbReference>
<dbReference type="InterPro" id="IPR013342">
    <property type="entry name" value="Mandelate_racemase_C"/>
</dbReference>
<dbReference type="Pfam" id="PF02746">
    <property type="entry name" value="MR_MLE_N"/>
    <property type="match status" value="1"/>
</dbReference>
<dbReference type="GO" id="GO:0000287">
    <property type="term" value="F:magnesium ion binding"/>
    <property type="evidence" value="ECO:0007669"/>
    <property type="project" value="UniProtKB-ARBA"/>
</dbReference>
<dbReference type="GO" id="GO:0009063">
    <property type="term" value="P:amino acid catabolic process"/>
    <property type="evidence" value="ECO:0007669"/>
    <property type="project" value="InterPro"/>
</dbReference>
<dbReference type="STRING" id="1245745.A0A0A2WL56"/>
<dbReference type="InterPro" id="IPR018110">
    <property type="entry name" value="Mandel_Rmase/mucon_lact_enz_CS"/>
</dbReference>
<feature type="compositionally biased region" description="Basic residues" evidence="4">
    <location>
        <begin position="59"/>
        <end position="69"/>
    </location>
</feature>
<accession>A0A0A2WL56</accession>
<dbReference type="InterPro" id="IPR029065">
    <property type="entry name" value="Enolase_C-like"/>
</dbReference>
<organism evidence="6 7">
    <name type="scientific">Beauveria bassiana D1-5</name>
    <dbReference type="NCBI Taxonomy" id="1245745"/>
    <lineage>
        <taxon>Eukaryota</taxon>
        <taxon>Fungi</taxon>
        <taxon>Dikarya</taxon>
        <taxon>Ascomycota</taxon>
        <taxon>Pezizomycotina</taxon>
        <taxon>Sordariomycetes</taxon>
        <taxon>Hypocreomycetidae</taxon>
        <taxon>Hypocreales</taxon>
        <taxon>Cordycipitaceae</taxon>
        <taxon>Beauveria</taxon>
    </lineage>
</organism>
<dbReference type="Gene3D" id="3.20.20.120">
    <property type="entry name" value="Enolase-like C-terminal domain"/>
    <property type="match status" value="1"/>
</dbReference>
<feature type="region of interest" description="Disordered" evidence="4">
    <location>
        <begin position="1"/>
        <end position="76"/>
    </location>
</feature>
<comment type="cofactor">
    <cofactor evidence="1">
        <name>Mg(2+)</name>
        <dbReference type="ChEBI" id="CHEBI:18420"/>
    </cofactor>
</comment>
<dbReference type="EMBL" id="ANFO01000023">
    <property type="protein sequence ID" value="KGQ13819.1"/>
    <property type="molecule type" value="Genomic_DNA"/>
</dbReference>
<dbReference type="InterPro" id="IPR029017">
    <property type="entry name" value="Enolase-like_N"/>
</dbReference>
<dbReference type="SFLD" id="SFLDG00033">
    <property type="entry name" value="mannonate_dehydratase"/>
    <property type="match status" value="1"/>
</dbReference>
<evidence type="ECO:0000256" key="4">
    <source>
        <dbReference type="SAM" id="MobiDB-lite"/>
    </source>
</evidence>
<evidence type="ECO:0000256" key="2">
    <source>
        <dbReference type="ARBA" id="ARBA00022723"/>
    </source>
</evidence>
<gene>
    <name evidence="6" type="ORF">BBAD15_g300</name>
</gene>
<keyword evidence="3" id="KW-0460">Magnesium</keyword>
<dbReference type="SUPFAM" id="SSF54826">
    <property type="entry name" value="Enolase N-terminal domain-like"/>
    <property type="match status" value="1"/>
</dbReference>
<dbReference type="Gene3D" id="3.30.390.10">
    <property type="entry name" value="Enolase-like, N-terminal domain"/>
    <property type="match status" value="1"/>
</dbReference>
<evidence type="ECO:0000313" key="6">
    <source>
        <dbReference type="EMBL" id="KGQ13819.1"/>
    </source>
</evidence>
<dbReference type="InterPro" id="IPR036849">
    <property type="entry name" value="Enolase-like_C_sf"/>
</dbReference>
<evidence type="ECO:0000259" key="5">
    <source>
        <dbReference type="SMART" id="SM00922"/>
    </source>
</evidence>
<dbReference type="PANTHER" id="PTHR48080">
    <property type="entry name" value="D-GALACTONATE DEHYDRATASE-RELATED"/>
    <property type="match status" value="1"/>
</dbReference>
<name>A0A0A2WL56_BEABA</name>
<evidence type="ECO:0000256" key="3">
    <source>
        <dbReference type="ARBA" id="ARBA00022842"/>
    </source>
</evidence>
<protein>
    <submittedName>
        <fullName evidence="6">Starvation-sensing protein rspA</fullName>
    </submittedName>
</protein>